<dbReference type="EMBL" id="JBHUPC010000012">
    <property type="protein sequence ID" value="MFD2891705.1"/>
    <property type="molecule type" value="Genomic_DNA"/>
</dbReference>
<dbReference type="PANTHER" id="PTHR35580:SF1">
    <property type="entry name" value="PHYTASE-LIKE DOMAIN-CONTAINING PROTEIN"/>
    <property type="match status" value="1"/>
</dbReference>
<dbReference type="InterPro" id="IPR026444">
    <property type="entry name" value="Secre_tail"/>
</dbReference>
<accession>A0ABW5YL65</accession>
<feature type="signal peptide" evidence="2">
    <location>
        <begin position="1"/>
        <end position="19"/>
    </location>
</feature>
<evidence type="ECO:0000313" key="5">
    <source>
        <dbReference type="Proteomes" id="UP001597534"/>
    </source>
</evidence>
<feature type="domain" description="Secretion system C-terminal sorting" evidence="3">
    <location>
        <begin position="521"/>
        <end position="585"/>
    </location>
</feature>
<sequence length="592" mass="65221">MKRILLLLVLCLGTLTLQGQGFQWLQNGGGTASISGSNYYRQEQVIDIATDSQRNVYVVSVVTMLNVQLGTVPVTTFEQDINSTDFVIASYSCDGTYRWHKVFGGGDSDFPAGIEVDSQDNVYVVGYLKECRAAGQPYYAIPQIGDNSGIDYTSTNSPTACQRAFMAKFNSNGVYQWIHYIHPPSTNSAPLSHPFMVRNFYMVNDVIHWLLWIPPGTYENGAFSNTNTNLPFLYYVLKYDTSGNFISATPFDLQLSNYTSSEMRWYRNPYNGYYYAIHANNNNSITMTANNGNTSMTPGPSKIICFNALGQYQWHTESTGVVLELSDVDFDVNNNVYLSGRTSNFAPGSFLGWDISNLPFGAVGFVMKCNPTVTSYDWVSHYDPPGGQLLYSSMKYTPTAIYFAGQMVSSPFVWGNQSITGPGTNNGFDPLLARLDPATGACTSLHRIVGNNGSNDTFTAMEFDNAGDLILGGRMGYALTDSNNVTHYAVGGNTDFFVTKFASQACQSLSAESFGETQINIYPNPTNTFISVNNIQQEYNYAIFDLKGVRVKEGTVAIDKNSIAMDDLSLGIYVLQLQSNDGAVLNIKVIKN</sequence>
<evidence type="ECO:0000259" key="3">
    <source>
        <dbReference type="Pfam" id="PF18962"/>
    </source>
</evidence>
<evidence type="ECO:0000256" key="1">
    <source>
        <dbReference type="ARBA" id="ARBA00022729"/>
    </source>
</evidence>
<name>A0ABW5YL65_9FLAO</name>
<keyword evidence="5" id="KW-1185">Reference proteome</keyword>
<gene>
    <name evidence="4" type="ORF">ACFS5J_06740</name>
</gene>
<dbReference type="Proteomes" id="UP001597534">
    <property type="component" value="Unassembled WGS sequence"/>
</dbReference>
<protein>
    <submittedName>
        <fullName evidence="4">T9SS type A sorting domain-containing protein</fullName>
    </submittedName>
</protein>
<keyword evidence="1 2" id="KW-0732">Signal</keyword>
<evidence type="ECO:0000313" key="4">
    <source>
        <dbReference type="EMBL" id="MFD2891705.1"/>
    </source>
</evidence>
<dbReference type="Pfam" id="PF18962">
    <property type="entry name" value="Por_Secre_tail"/>
    <property type="match status" value="1"/>
</dbReference>
<organism evidence="4 5">
    <name type="scientific">Flavobacterium chuncheonense</name>
    <dbReference type="NCBI Taxonomy" id="2026653"/>
    <lineage>
        <taxon>Bacteria</taxon>
        <taxon>Pseudomonadati</taxon>
        <taxon>Bacteroidota</taxon>
        <taxon>Flavobacteriia</taxon>
        <taxon>Flavobacteriales</taxon>
        <taxon>Flavobacteriaceae</taxon>
        <taxon>Flavobacterium</taxon>
    </lineage>
</organism>
<proteinExistence type="predicted"/>
<dbReference type="RefSeq" id="WP_379811303.1">
    <property type="nucleotide sequence ID" value="NZ_JBHUPC010000012.1"/>
</dbReference>
<reference evidence="5" key="1">
    <citation type="journal article" date="2019" name="Int. J. Syst. Evol. Microbiol.">
        <title>The Global Catalogue of Microorganisms (GCM) 10K type strain sequencing project: providing services to taxonomists for standard genome sequencing and annotation.</title>
        <authorList>
            <consortium name="The Broad Institute Genomics Platform"/>
            <consortium name="The Broad Institute Genome Sequencing Center for Infectious Disease"/>
            <person name="Wu L."/>
            <person name="Ma J."/>
        </authorList>
    </citation>
    <scope>NUCLEOTIDE SEQUENCE [LARGE SCALE GENOMIC DNA]</scope>
    <source>
        <strain evidence="5">KCTC 22671</strain>
    </source>
</reference>
<dbReference type="InterPro" id="IPR052918">
    <property type="entry name" value="Motility_Chemotaxis_Reg"/>
</dbReference>
<dbReference type="NCBIfam" id="TIGR04183">
    <property type="entry name" value="Por_Secre_tail"/>
    <property type="match status" value="1"/>
</dbReference>
<dbReference type="PANTHER" id="PTHR35580">
    <property type="entry name" value="CELL SURFACE GLYCOPROTEIN (S-LAYER PROTEIN)-LIKE PROTEIN"/>
    <property type="match status" value="1"/>
</dbReference>
<comment type="caution">
    <text evidence="4">The sequence shown here is derived from an EMBL/GenBank/DDBJ whole genome shotgun (WGS) entry which is preliminary data.</text>
</comment>
<evidence type="ECO:0000256" key="2">
    <source>
        <dbReference type="SAM" id="SignalP"/>
    </source>
</evidence>
<feature type="chain" id="PRO_5045262107" evidence="2">
    <location>
        <begin position="20"/>
        <end position="592"/>
    </location>
</feature>